<accession>A0A218KCB5</accession>
<organism evidence="1 2">
    <name type="scientific">Bacillus phage PBC2</name>
    <dbReference type="NCBI Taxonomy" id="1675029"/>
    <lineage>
        <taxon>Viruses</taxon>
        <taxon>Duplodnaviria</taxon>
        <taxon>Heunggongvirae</taxon>
        <taxon>Uroviricota</taxon>
        <taxon>Caudoviricetes</taxon>
        <taxon>Andregratiavirinae</taxon>
        <taxon>Haetaevirus</taxon>
        <taxon>Haetaevirus PBC2</taxon>
    </lineage>
</organism>
<dbReference type="EMBL" id="KT070867">
    <property type="protein sequence ID" value="AKQ08534.1"/>
    <property type="molecule type" value="Genomic_DNA"/>
</dbReference>
<keyword evidence="2" id="KW-1185">Reference proteome</keyword>
<evidence type="ECO:0000313" key="1">
    <source>
        <dbReference type="EMBL" id="AKQ08534.1"/>
    </source>
</evidence>
<protein>
    <recommendedName>
        <fullName evidence="3">Major capsid protein</fullName>
    </recommendedName>
</protein>
<sequence>MSKTIVKLAVDLAKGKVENFSATQSNDALRKAFADLMEFSIEDTKGRVEIPRKVMRKHKVEIFEILEEIVNETLQEGLKSQFDGFAEYRNLAWGDENLFKVPAKNIFRVSLVSDGNGNIRRQRLRDGQEFSVSLDTYAIKIGEDFHRFLAGRVEWGELMGLIAESFQRELTKRIYRAILASYGRYNGTYHMSGNLQEKDLVELAMHIKARTGEDVAVYGTKLALRHLAPAQNTITDAMNDARNKTGFYGMISGIELREIEQSHEYGTDTFAIDNSMLLVLPQSADKMVKVVNEGDAIIQDQQAGISSDMMQEYFIANRFGVAVITTKVYGFIKLADGTPSEMTPAPSVPQGLEVY</sequence>
<name>A0A218KCB5_9CAUD</name>
<proteinExistence type="predicted"/>
<gene>
    <name evidence="1" type="ORF">PBC2_219</name>
</gene>
<dbReference type="Proteomes" id="UP000223102">
    <property type="component" value="Segment"/>
</dbReference>
<reference evidence="1 2" key="1">
    <citation type="submission" date="2015-06" db="EMBL/GenBank/DDBJ databases">
        <title>Complete genome sequence of Bacillus cereus phage PBC2.</title>
        <authorList>
            <person name="Kong M."/>
            <person name="Ryu S."/>
        </authorList>
    </citation>
    <scope>NUCLEOTIDE SEQUENCE [LARGE SCALE GENOMIC DNA]</scope>
</reference>
<evidence type="ECO:0008006" key="3">
    <source>
        <dbReference type="Google" id="ProtNLM"/>
    </source>
</evidence>
<evidence type="ECO:0000313" key="2">
    <source>
        <dbReference type="Proteomes" id="UP000223102"/>
    </source>
</evidence>